<dbReference type="Proteomes" id="UP001500466">
    <property type="component" value="Unassembled WGS sequence"/>
</dbReference>
<protein>
    <submittedName>
        <fullName evidence="5">Succinic semialdehyde dehydrogenase</fullName>
    </submittedName>
</protein>
<evidence type="ECO:0000313" key="5">
    <source>
        <dbReference type="EMBL" id="GAA4948799.1"/>
    </source>
</evidence>
<dbReference type="RefSeq" id="WP_345673662.1">
    <property type="nucleotide sequence ID" value="NZ_BAABHS010000002.1"/>
</dbReference>
<dbReference type="NCBIfam" id="NF006916">
    <property type="entry name" value="PRK09407.1"/>
    <property type="match status" value="1"/>
</dbReference>
<reference evidence="6" key="1">
    <citation type="journal article" date="2019" name="Int. J. Syst. Evol. Microbiol.">
        <title>The Global Catalogue of Microorganisms (GCM) 10K type strain sequencing project: providing services to taxonomists for standard genome sequencing and annotation.</title>
        <authorList>
            <consortium name="The Broad Institute Genomics Platform"/>
            <consortium name="The Broad Institute Genome Sequencing Center for Infectious Disease"/>
            <person name="Wu L."/>
            <person name="Ma J."/>
        </authorList>
    </citation>
    <scope>NUCLEOTIDE SEQUENCE [LARGE SCALE GENOMIC DNA]</scope>
    <source>
        <strain evidence="6">JCM 17986</strain>
    </source>
</reference>
<feature type="active site" evidence="2">
    <location>
        <position position="261"/>
    </location>
</feature>
<dbReference type="PROSITE" id="PS00687">
    <property type="entry name" value="ALDEHYDE_DEHYDR_GLU"/>
    <property type="match status" value="1"/>
</dbReference>
<keyword evidence="1 3" id="KW-0560">Oxidoreductase</keyword>
<dbReference type="InterPro" id="IPR016163">
    <property type="entry name" value="Ald_DH_C"/>
</dbReference>
<evidence type="ECO:0000256" key="2">
    <source>
        <dbReference type="PROSITE-ProRule" id="PRU10007"/>
    </source>
</evidence>
<dbReference type="SUPFAM" id="SSF53720">
    <property type="entry name" value="ALDH-like"/>
    <property type="match status" value="1"/>
</dbReference>
<dbReference type="Pfam" id="PF00171">
    <property type="entry name" value="Aldedh"/>
    <property type="match status" value="1"/>
</dbReference>
<organism evidence="5 6">
    <name type="scientific">Yinghuangia aomiensis</name>
    <dbReference type="NCBI Taxonomy" id="676205"/>
    <lineage>
        <taxon>Bacteria</taxon>
        <taxon>Bacillati</taxon>
        <taxon>Actinomycetota</taxon>
        <taxon>Actinomycetes</taxon>
        <taxon>Kitasatosporales</taxon>
        <taxon>Streptomycetaceae</taxon>
        <taxon>Yinghuangia</taxon>
    </lineage>
</organism>
<dbReference type="InterPro" id="IPR016161">
    <property type="entry name" value="Ald_DH/histidinol_DH"/>
</dbReference>
<dbReference type="Gene3D" id="3.40.309.10">
    <property type="entry name" value="Aldehyde Dehydrogenase, Chain A, domain 2"/>
    <property type="match status" value="1"/>
</dbReference>
<evidence type="ECO:0000256" key="3">
    <source>
        <dbReference type="RuleBase" id="RU003345"/>
    </source>
</evidence>
<dbReference type="Gene3D" id="3.40.605.10">
    <property type="entry name" value="Aldehyde Dehydrogenase, Chain A, domain 1"/>
    <property type="match status" value="1"/>
</dbReference>
<comment type="similarity">
    <text evidence="3">Belongs to the aldehyde dehydrogenase family.</text>
</comment>
<evidence type="ECO:0000313" key="6">
    <source>
        <dbReference type="Proteomes" id="UP001500466"/>
    </source>
</evidence>
<proteinExistence type="inferred from homology"/>
<dbReference type="PANTHER" id="PTHR11699">
    <property type="entry name" value="ALDEHYDE DEHYDROGENASE-RELATED"/>
    <property type="match status" value="1"/>
</dbReference>
<evidence type="ECO:0000259" key="4">
    <source>
        <dbReference type="Pfam" id="PF00171"/>
    </source>
</evidence>
<dbReference type="CDD" id="cd07101">
    <property type="entry name" value="ALDH_SSADH2_GabD2"/>
    <property type="match status" value="1"/>
</dbReference>
<feature type="domain" description="Aldehyde dehydrogenase" evidence="4">
    <location>
        <begin position="33"/>
        <end position="488"/>
    </location>
</feature>
<dbReference type="InterPro" id="IPR016162">
    <property type="entry name" value="Ald_DH_N"/>
</dbReference>
<dbReference type="InterPro" id="IPR015590">
    <property type="entry name" value="Aldehyde_DH_dom"/>
</dbReference>
<comment type="caution">
    <text evidence="5">The sequence shown here is derived from an EMBL/GenBank/DDBJ whole genome shotgun (WGS) entry which is preliminary data.</text>
</comment>
<sequence>MTDTARDAASAIHPVLPVDRLVRRVVTGPMPTRVTTRAPFTGAPIAELPESTDEDVATAYERARAAQARWAERPVADRAAVFLRFHDRLLARQDEILDIIQTETGKVRKHAFEEVLDVALTCRHYGRRARGYLRSRRRAGALPVLTKAVEVRHPKGVVGLVSPWNYPLSLSIGDAIPAMIAGNAVVMKPDTQTALTALWALDVLTECGLPEDLWQIVVGDGPVIGPAVIGRADYVCFTGSTRTGRQVAQQAAARLVGASLELGGKNAMVVLPDADLERAAEGAVRACFSSAGQLCVSIERMYVHADIRDPFLERFLARVEGMRLAAGYGWDADMGSLVSRRQLDTVTRHVDQARELGATVLAGGRARPDLGPLFYEPTVLDGVDPDMAVCAEETFGPVVSVYTFTDTDDAVARANGTAYGLNASVWTRNTRRGEEVARRLHAGTVNVNEGYAAAYGSAGAPMGGMGDSGLGRRHGVDGIMKFTEAQTVATQRLIPIAAPFGMTDEQWSRSLTLSLRIMKTLGVR</sequence>
<name>A0ABP9GNK7_9ACTN</name>
<evidence type="ECO:0000256" key="1">
    <source>
        <dbReference type="ARBA" id="ARBA00023002"/>
    </source>
</evidence>
<gene>
    <name evidence="5" type="ORF">GCM10023205_06240</name>
</gene>
<dbReference type="EMBL" id="BAABHS010000002">
    <property type="protein sequence ID" value="GAA4948799.1"/>
    <property type="molecule type" value="Genomic_DNA"/>
</dbReference>
<accession>A0ABP9GNK7</accession>
<keyword evidence="6" id="KW-1185">Reference proteome</keyword>
<dbReference type="InterPro" id="IPR029510">
    <property type="entry name" value="Ald_DH_CS_GLU"/>
</dbReference>